<dbReference type="Pfam" id="PF00175">
    <property type="entry name" value="NAD_binding_1"/>
    <property type="match status" value="1"/>
</dbReference>
<protein>
    <submittedName>
        <fullName evidence="10">Flavodoxin reductase</fullName>
    </submittedName>
</protein>
<dbReference type="CDD" id="cd06196">
    <property type="entry name" value="FNR_like_1"/>
    <property type="match status" value="1"/>
</dbReference>
<comment type="caution">
    <text evidence="10">The sequence shown here is derived from an EMBL/GenBank/DDBJ whole genome shotgun (WGS) entry which is preliminary data.</text>
</comment>
<proteinExistence type="predicted"/>
<dbReference type="SUPFAM" id="SSF52343">
    <property type="entry name" value="Ferredoxin reductase-like, C-terminal NADP-linked domain"/>
    <property type="match status" value="1"/>
</dbReference>
<evidence type="ECO:0000256" key="8">
    <source>
        <dbReference type="ARBA" id="ARBA00023014"/>
    </source>
</evidence>
<dbReference type="GO" id="GO:0050660">
    <property type="term" value="F:flavin adenine dinucleotide binding"/>
    <property type="evidence" value="ECO:0007669"/>
    <property type="project" value="TreeGrafter"/>
</dbReference>
<dbReference type="RefSeq" id="WP_120713642.1">
    <property type="nucleotide sequence ID" value="NZ_RBCJ01000004.1"/>
</dbReference>
<dbReference type="InterPro" id="IPR001433">
    <property type="entry name" value="OxRdtase_FAD/NAD-bd"/>
</dbReference>
<evidence type="ECO:0000256" key="3">
    <source>
        <dbReference type="ARBA" id="ARBA00022714"/>
    </source>
</evidence>
<dbReference type="Gene3D" id="2.40.30.10">
    <property type="entry name" value="Translation factors"/>
    <property type="match status" value="1"/>
</dbReference>
<keyword evidence="3" id="KW-0001">2Fe-2S</keyword>
<dbReference type="Proteomes" id="UP000276603">
    <property type="component" value="Unassembled WGS sequence"/>
</dbReference>
<evidence type="ECO:0000313" key="11">
    <source>
        <dbReference type="Proteomes" id="UP000276603"/>
    </source>
</evidence>
<keyword evidence="4" id="KW-0479">Metal-binding</keyword>
<dbReference type="InterPro" id="IPR017927">
    <property type="entry name" value="FAD-bd_FR_type"/>
</dbReference>
<evidence type="ECO:0000256" key="6">
    <source>
        <dbReference type="ARBA" id="ARBA00023002"/>
    </source>
</evidence>
<dbReference type="GO" id="GO:0016491">
    <property type="term" value="F:oxidoreductase activity"/>
    <property type="evidence" value="ECO:0007669"/>
    <property type="project" value="UniProtKB-KW"/>
</dbReference>
<dbReference type="GO" id="GO:0051537">
    <property type="term" value="F:2 iron, 2 sulfur cluster binding"/>
    <property type="evidence" value="ECO:0007669"/>
    <property type="project" value="UniProtKB-KW"/>
</dbReference>
<dbReference type="InterPro" id="IPR017938">
    <property type="entry name" value="Riboflavin_synthase-like_b-brl"/>
</dbReference>
<dbReference type="Pfam" id="PF08022">
    <property type="entry name" value="FAD_binding_8"/>
    <property type="match status" value="1"/>
</dbReference>
<feature type="domain" description="FAD-binding FR-type" evidence="9">
    <location>
        <begin position="3"/>
        <end position="104"/>
    </location>
</feature>
<keyword evidence="8" id="KW-0411">Iron-sulfur</keyword>
<dbReference type="GO" id="GO:0046872">
    <property type="term" value="F:metal ion binding"/>
    <property type="evidence" value="ECO:0007669"/>
    <property type="project" value="UniProtKB-KW"/>
</dbReference>
<keyword evidence="5" id="KW-0274">FAD</keyword>
<reference evidence="10 11" key="1">
    <citation type="submission" date="2018-10" db="EMBL/GenBank/DDBJ databases">
        <title>Ulvibacterium marinum gen. nov., sp. nov., a novel marine bacterium of the family Flavobacteriaceae, isolated from a culture of the green alga Ulva prolifera.</title>
        <authorList>
            <person name="Zhang Z."/>
        </authorList>
    </citation>
    <scope>NUCLEOTIDE SEQUENCE [LARGE SCALE GENOMIC DNA]</scope>
    <source>
        <strain evidence="10 11">CCMM003</strain>
    </source>
</reference>
<organism evidence="10 11">
    <name type="scientific">Ulvibacterium marinum</name>
    <dbReference type="NCBI Taxonomy" id="2419782"/>
    <lineage>
        <taxon>Bacteria</taxon>
        <taxon>Pseudomonadati</taxon>
        <taxon>Bacteroidota</taxon>
        <taxon>Flavobacteriia</taxon>
        <taxon>Flavobacteriales</taxon>
        <taxon>Flavobacteriaceae</taxon>
        <taxon>Ulvibacterium</taxon>
    </lineage>
</organism>
<dbReference type="InterPro" id="IPR050415">
    <property type="entry name" value="MRET"/>
</dbReference>
<accession>A0A3B0BYP5</accession>
<keyword evidence="2" id="KW-0285">Flavoprotein</keyword>
<dbReference type="InterPro" id="IPR039261">
    <property type="entry name" value="FNR_nucleotide-bd"/>
</dbReference>
<comment type="cofactor">
    <cofactor evidence="1">
        <name>FAD</name>
        <dbReference type="ChEBI" id="CHEBI:57692"/>
    </cofactor>
</comment>
<name>A0A3B0BYP5_9FLAO</name>
<keyword evidence="6" id="KW-0560">Oxidoreductase</keyword>
<dbReference type="OrthoDB" id="9789468at2"/>
<sequence>MGKKKYFVKVKSITALNHDVLEIITEKPEGYDFRPGQATEMAINKKGWEDENRPFTFTNLPEEDHLEFVIKTYPSHDGVTDELLSVKAGDELILNEVFGAIEYRGKGAFLAGGSGVTPFIAILKSLEAKKKLSGNSLVFANKKKEDIFLKDTLERMLGRKYINLLSDESTDEYPKGHIDKDFLQNTFSDFNQYFYLCGPPEMMDEIISDLKDLGVAEKNIVVEEY</sequence>
<evidence type="ECO:0000256" key="7">
    <source>
        <dbReference type="ARBA" id="ARBA00023004"/>
    </source>
</evidence>
<dbReference type="InterPro" id="IPR013112">
    <property type="entry name" value="FAD-bd_8"/>
</dbReference>
<keyword evidence="11" id="KW-1185">Reference proteome</keyword>
<dbReference type="PANTHER" id="PTHR47354:SF8">
    <property type="entry name" value="1,2-PHENYLACETYL-COA EPOXIDASE, SUBUNIT E"/>
    <property type="match status" value="1"/>
</dbReference>
<keyword evidence="7" id="KW-0408">Iron</keyword>
<dbReference type="EMBL" id="RBCJ01000004">
    <property type="protein sequence ID" value="RKN78733.1"/>
    <property type="molecule type" value="Genomic_DNA"/>
</dbReference>
<dbReference type="PROSITE" id="PS51384">
    <property type="entry name" value="FAD_FR"/>
    <property type="match status" value="1"/>
</dbReference>
<evidence type="ECO:0000256" key="5">
    <source>
        <dbReference type="ARBA" id="ARBA00022827"/>
    </source>
</evidence>
<gene>
    <name evidence="10" type="ORF">D7Z94_21300</name>
</gene>
<evidence type="ECO:0000259" key="9">
    <source>
        <dbReference type="PROSITE" id="PS51384"/>
    </source>
</evidence>
<dbReference type="PRINTS" id="PR00410">
    <property type="entry name" value="PHEHYDRXLASE"/>
</dbReference>
<evidence type="ECO:0000256" key="2">
    <source>
        <dbReference type="ARBA" id="ARBA00022630"/>
    </source>
</evidence>
<dbReference type="Gene3D" id="3.40.50.80">
    <property type="entry name" value="Nucleotide-binding domain of ferredoxin-NADP reductase (FNR) module"/>
    <property type="match status" value="1"/>
</dbReference>
<dbReference type="AlphaFoldDB" id="A0A3B0BYP5"/>
<evidence type="ECO:0000256" key="4">
    <source>
        <dbReference type="ARBA" id="ARBA00022723"/>
    </source>
</evidence>
<dbReference type="SUPFAM" id="SSF63380">
    <property type="entry name" value="Riboflavin synthase domain-like"/>
    <property type="match status" value="1"/>
</dbReference>
<evidence type="ECO:0000256" key="1">
    <source>
        <dbReference type="ARBA" id="ARBA00001974"/>
    </source>
</evidence>
<dbReference type="PANTHER" id="PTHR47354">
    <property type="entry name" value="NADH OXIDOREDUCTASE HCR"/>
    <property type="match status" value="1"/>
</dbReference>
<evidence type="ECO:0000313" key="10">
    <source>
        <dbReference type="EMBL" id="RKN78733.1"/>
    </source>
</evidence>